<dbReference type="HOGENOM" id="CLU_019602_18_2_11"/>
<feature type="domain" description="Solute-binding protein family 3/N-terminal" evidence="5">
    <location>
        <begin position="40"/>
        <end position="277"/>
    </location>
</feature>
<dbReference type="PROSITE" id="PS01039">
    <property type="entry name" value="SBP_BACTERIAL_3"/>
    <property type="match status" value="1"/>
</dbReference>
<evidence type="ECO:0000259" key="5">
    <source>
        <dbReference type="SMART" id="SM00062"/>
    </source>
</evidence>
<accession>C7N4B2</accession>
<proteinExistence type="inferred from homology"/>
<organism evidence="6 7">
    <name type="scientific">Slackia heliotrinireducens (strain ATCC 29202 / DSM 20476 / NCTC 11029 / RHS 1)</name>
    <name type="common">Peptococcus heliotrinreducens</name>
    <dbReference type="NCBI Taxonomy" id="471855"/>
    <lineage>
        <taxon>Bacteria</taxon>
        <taxon>Bacillati</taxon>
        <taxon>Actinomycetota</taxon>
        <taxon>Coriobacteriia</taxon>
        <taxon>Eggerthellales</taxon>
        <taxon>Eggerthellaceae</taxon>
        <taxon>Slackia</taxon>
    </lineage>
</organism>
<dbReference type="GO" id="GO:0030313">
    <property type="term" value="C:cell envelope"/>
    <property type="evidence" value="ECO:0007669"/>
    <property type="project" value="UniProtKB-SubCell"/>
</dbReference>
<evidence type="ECO:0000313" key="6">
    <source>
        <dbReference type="EMBL" id="ACV21747.1"/>
    </source>
</evidence>
<dbReference type="SMART" id="SM00062">
    <property type="entry name" value="PBPb"/>
    <property type="match status" value="1"/>
</dbReference>
<gene>
    <name evidence="6" type="ordered locus">Shel_06880</name>
</gene>
<dbReference type="Proteomes" id="UP000002026">
    <property type="component" value="Chromosome"/>
</dbReference>
<dbReference type="PROSITE" id="PS51257">
    <property type="entry name" value="PROKAR_LIPOPROTEIN"/>
    <property type="match status" value="1"/>
</dbReference>
<dbReference type="SUPFAM" id="SSF53850">
    <property type="entry name" value="Periplasmic binding protein-like II"/>
    <property type="match status" value="1"/>
</dbReference>
<evidence type="ECO:0000256" key="3">
    <source>
        <dbReference type="ARBA" id="ARBA00022729"/>
    </source>
</evidence>
<evidence type="ECO:0000256" key="2">
    <source>
        <dbReference type="ARBA" id="ARBA00010333"/>
    </source>
</evidence>
<sequence length="286" mass="30564">MAKNLYTRRNVIAMGMTAAASVSLFGLVGCGGGGAEEEGAFIVGFDAEYPPYGYLADPDEEGYVADDGQTYTGFDLDLANEVCARNGWTLKVQPIDWDSKDALLGSGDITCIWNGFTYEGREDQYAWSEPYMINAQVVVVKADSDIDSLEDLAGKNVITQAGSAALTLLSPDGDYADLAATFNGGAVSTIAAYTTAFMQLEQGTVDAVACDLSIAISQMNANPDAYKQLDEQLSSEHYAVGFALGQEDMAQTVTDTLKEMDAEGFVEELCAKYEGDIDYANWCLGA</sequence>
<evidence type="ECO:0000256" key="4">
    <source>
        <dbReference type="RuleBase" id="RU003744"/>
    </source>
</evidence>
<dbReference type="Pfam" id="PF00497">
    <property type="entry name" value="SBP_bac_3"/>
    <property type="match status" value="1"/>
</dbReference>
<dbReference type="KEGG" id="shi:Shel_06880"/>
<dbReference type="RefSeq" id="WP_012797852.1">
    <property type="nucleotide sequence ID" value="NC_013165.1"/>
</dbReference>
<reference evidence="6 7" key="1">
    <citation type="journal article" date="2009" name="Stand. Genomic Sci.">
        <title>Complete genome sequence of Slackia heliotrinireducens type strain (RHS 1).</title>
        <authorList>
            <person name="Pukall R."/>
            <person name="Lapidus A."/>
            <person name="Nolan M."/>
            <person name="Copeland A."/>
            <person name="Glavina Del Rio T."/>
            <person name="Lucas S."/>
            <person name="Chen F."/>
            <person name="Tice H."/>
            <person name="Cheng J.F."/>
            <person name="Chertkov O."/>
            <person name="Bruce D."/>
            <person name="Goodwin L."/>
            <person name="Kuske C."/>
            <person name="Brettin T."/>
            <person name="Detter J.C."/>
            <person name="Han C."/>
            <person name="Pitluck S."/>
            <person name="Pati A."/>
            <person name="Mavrommatis K."/>
            <person name="Ivanova N."/>
            <person name="Ovchinnikova G."/>
            <person name="Chen A."/>
            <person name="Palaniappan K."/>
            <person name="Schneider S."/>
            <person name="Rohde M."/>
            <person name="Chain P."/>
            <person name="D'haeseleer P."/>
            <person name="Goker M."/>
            <person name="Bristow J."/>
            <person name="Eisen J.A."/>
            <person name="Markowitz V."/>
            <person name="Kyrpides N.C."/>
            <person name="Klenk H.P."/>
            <person name="Hugenholtz P."/>
        </authorList>
    </citation>
    <scope>NUCLEOTIDE SEQUENCE [LARGE SCALE GENOMIC DNA]</scope>
    <source>
        <strain evidence="7">ATCC 29202 / DSM 20476 / NCTC 11029 / RHS 1</strain>
    </source>
</reference>
<comment type="subcellular location">
    <subcellularLocation>
        <location evidence="1">Cell envelope</location>
    </subcellularLocation>
</comment>
<dbReference type="AlphaFoldDB" id="C7N4B2"/>
<dbReference type="Gene3D" id="3.40.190.10">
    <property type="entry name" value="Periplasmic binding protein-like II"/>
    <property type="match status" value="2"/>
</dbReference>
<protein>
    <submittedName>
        <fullName evidence="6">Amino acid-binding protein</fullName>
    </submittedName>
</protein>
<dbReference type="eggNOG" id="COG0834">
    <property type="taxonomic scope" value="Bacteria"/>
</dbReference>
<comment type="similarity">
    <text evidence="2 4">Belongs to the bacterial solute-binding protein 3 family.</text>
</comment>
<evidence type="ECO:0000256" key="1">
    <source>
        <dbReference type="ARBA" id="ARBA00004196"/>
    </source>
</evidence>
<dbReference type="PANTHER" id="PTHR35936:SF34">
    <property type="entry name" value="ABC TRANSPORTER EXTRACELLULAR-BINDING PROTEIN YCKB-RELATED"/>
    <property type="match status" value="1"/>
</dbReference>
<dbReference type="InterPro" id="IPR018313">
    <property type="entry name" value="SBP_3_CS"/>
</dbReference>
<dbReference type="STRING" id="471855.Shel_06880"/>
<name>C7N4B2_SLAHD</name>
<keyword evidence="7" id="KW-1185">Reference proteome</keyword>
<dbReference type="EMBL" id="CP001684">
    <property type="protein sequence ID" value="ACV21747.1"/>
    <property type="molecule type" value="Genomic_DNA"/>
</dbReference>
<dbReference type="InterPro" id="IPR001638">
    <property type="entry name" value="Solute-binding_3/MltF_N"/>
</dbReference>
<evidence type="ECO:0000313" key="7">
    <source>
        <dbReference type="Proteomes" id="UP000002026"/>
    </source>
</evidence>
<keyword evidence="3" id="KW-0732">Signal</keyword>
<dbReference type="PANTHER" id="PTHR35936">
    <property type="entry name" value="MEMBRANE-BOUND LYTIC MUREIN TRANSGLYCOSYLASE F"/>
    <property type="match status" value="1"/>
</dbReference>